<protein>
    <submittedName>
        <fullName evidence="3">Post-segregation antitoxin (Ccd killing protein)</fullName>
    </submittedName>
</protein>
<reference evidence="3 4" key="1">
    <citation type="submission" date="2018-05" db="EMBL/GenBank/DDBJ databases">
        <title>Genomic Encyclopedia of Type Strains, Phase IV (KMG-IV): sequencing the most valuable type-strain genomes for metagenomic binning, comparative biology and taxonomic classification.</title>
        <authorList>
            <person name="Goeker M."/>
        </authorList>
    </citation>
    <scope>NUCLEOTIDE SEQUENCE [LARGE SCALE GENOMIC DNA]</scope>
    <source>
        <strain evidence="3 4">DSM 16097</strain>
    </source>
</reference>
<dbReference type="Pfam" id="PF07362">
    <property type="entry name" value="CcdA"/>
    <property type="match status" value="1"/>
</dbReference>
<gene>
    <name evidence="3" type="ORF">C7455_107163</name>
</gene>
<proteinExistence type="predicted"/>
<accession>A0A316GI00</accession>
<evidence type="ECO:0000313" key="4">
    <source>
        <dbReference type="Proteomes" id="UP000245708"/>
    </source>
</evidence>
<sequence length="111" mass="12116">MRRICNALHSYTTAFVNDGTKDDASILSAEPNTPTPNAPTPTRVTLSTAKTVLAAAKDAGLTLSRRTEEALAAAAKAERNRRWTADNRDGIEAHNRHVAEHGLLLETYRTF</sequence>
<organism evidence="3 4">
    <name type="scientific">Roseicyclus mahoneyensis</name>
    <dbReference type="NCBI Taxonomy" id="164332"/>
    <lineage>
        <taxon>Bacteria</taxon>
        <taxon>Pseudomonadati</taxon>
        <taxon>Pseudomonadota</taxon>
        <taxon>Alphaproteobacteria</taxon>
        <taxon>Rhodobacterales</taxon>
        <taxon>Roseobacteraceae</taxon>
        <taxon>Roseicyclus</taxon>
    </lineage>
</organism>
<feature type="region of interest" description="Disordered" evidence="2">
    <location>
        <begin position="23"/>
        <end position="43"/>
    </location>
</feature>
<evidence type="ECO:0000256" key="2">
    <source>
        <dbReference type="SAM" id="MobiDB-lite"/>
    </source>
</evidence>
<evidence type="ECO:0000256" key="1">
    <source>
        <dbReference type="ARBA" id="ARBA00022649"/>
    </source>
</evidence>
<dbReference type="InterPro" id="IPR009956">
    <property type="entry name" value="Post-segregation_anti-tox_CcdA"/>
</dbReference>
<dbReference type="EMBL" id="QGGW01000007">
    <property type="protein sequence ID" value="PWK59618.1"/>
    <property type="molecule type" value="Genomic_DNA"/>
</dbReference>
<dbReference type="Proteomes" id="UP000245708">
    <property type="component" value="Unassembled WGS sequence"/>
</dbReference>
<dbReference type="AlphaFoldDB" id="A0A316GI00"/>
<evidence type="ECO:0000313" key="3">
    <source>
        <dbReference type="EMBL" id="PWK59618.1"/>
    </source>
</evidence>
<dbReference type="RefSeq" id="WP_245904346.1">
    <property type="nucleotide sequence ID" value="NZ_QGGW01000007.1"/>
</dbReference>
<keyword evidence="1" id="KW-1277">Toxin-antitoxin system</keyword>
<name>A0A316GI00_9RHOB</name>
<comment type="caution">
    <text evidence="3">The sequence shown here is derived from an EMBL/GenBank/DDBJ whole genome shotgun (WGS) entry which is preliminary data.</text>
</comment>
<keyword evidence="4" id="KW-1185">Reference proteome</keyword>